<dbReference type="InterPro" id="IPR008868">
    <property type="entry name" value="TniB"/>
</dbReference>
<accession>A0A6I1I872</accession>
<dbReference type="Gene3D" id="3.40.50.300">
    <property type="entry name" value="P-loop containing nucleotide triphosphate hydrolases"/>
    <property type="match status" value="1"/>
</dbReference>
<dbReference type="SUPFAM" id="SSF52540">
    <property type="entry name" value="P-loop containing nucleoside triphosphate hydrolases"/>
    <property type="match status" value="1"/>
</dbReference>
<organism evidence="1 2">
    <name type="scientific">Janthinobacterium violaceinigrum</name>
    <dbReference type="NCBI Taxonomy" id="2654252"/>
    <lineage>
        <taxon>Bacteria</taxon>
        <taxon>Pseudomonadati</taxon>
        <taxon>Pseudomonadota</taxon>
        <taxon>Betaproteobacteria</taxon>
        <taxon>Burkholderiales</taxon>
        <taxon>Oxalobacteraceae</taxon>
        <taxon>Janthinobacterium</taxon>
    </lineage>
</organism>
<proteinExistence type="predicted"/>
<comment type="caution">
    <text evidence="1">The sequence shown here is derived from an EMBL/GenBank/DDBJ whole genome shotgun (WGS) entry which is preliminary data.</text>
</comment>
<sequence>MRSMDHLEPETAAMLELPTDERVMLCKTDRWVGYTRATQIMNRLDQLLVYPKSLRMPSVLIVGRSGNGKSSIVERFCSRYPVQMTATGNAISPVLQISMPETPSESEFWSEILWAMGISHGDKDSILLKKKQAKSILIQVGIRVLVIDEFNNLTTAGKGAGDLLAAIKGISNVLKISIIAAGTQAAINALNLEPQMKSRFDPAALDRWKLNVEYLRFLTSYQRLLPLAEPSDLASRELAPIIYSMAGETIGSTVNLLKAAASHALLSGKERIDRDVLKDVVWTAQDEWDDIARRV</sequence>
<evidence type="ECO:0000313" key="2">
    <source>
        <dbReference type="Proteomes" id="UP000468717"/>
    </source>
</evidence>
<dbReference type="InterPro" id="IPR027417">
    <property type="entry name" value="P-loop_NTPase"/>
</dbReference>
<evidence type="ECO:0000313" key="1">
    <source>
        <dbReference type="EMBL" id="KAB8063218.1"/>
    </source>
</evidence>
<dbReference type="EMBL" id="WFLI01000025">
    <property type="protein sequence ID" value="KAB8063218.1"/>
    <property type="molecule type" value="Genomic_DNA"/>
</dbReference>
<protein>
    <submittedName>
        <fullName evidence="1">AAA family ATPase</fullName>
    </submittedName>
</protein>
<dbReference type="Pfam" id="PF05621">
    <property type="entry name" value="TniB"/>
    <property type="match status" value="1"/>
</dbReference>
<gene>
    <name evidence="1" type="ORF">GCN75_19820</name>
</gene>
<dbReference type="AlphaFoldDB" id="A0A6I1I872"/>
<name>A0A6I1I872_9BURK</name>
<keyword evidence="2" id="KW-1185">Reference proteome</keyword>
<reference evidence="1 2" key="1">
    <citation type="submission" date="2019-10" db="EMBL/GenBank/DDBJ databases">
        <title>Three novel species isolated from a subtropical stream in China.</title>
        <authorList>
            <person name="Lu H."/>
        </authorList>
    </citation>
    <scope>NUCLEOTIDE SEQUENCE [LARGE SCALE GENOMIC DNA]</scope>
    <source>
        <strain evidence="1 2">FT13W</strain>
    </source>
</reference>
<dbReference type="Proteomes" id="UP000468717">
    <property type="component" value="Unassembled WGS sequence"/>
</dbReference>